<evidence type="ECO:0000313" key="6">
    <source>
        <dbReference type="Proteomes" id="UP001060368"/>
    </source>
</evidence>
<dbReference type="PANTHER" id="PTHR12814">
    <property type="entry name" value="RNA-BINDING PROTEIN NOB1"/>
    <property type="match status" value="1"/>
</dbReference>
<name>A0A9E7PJJ5_9EURY</name>
<dbReference type="Pfam" id="PF17146">
    <property type="entry name" value="PIN_6"/>
    <property type="match status" value="1"/>
</dbReference>
<organism evidence="5 6">
    <name type="scientific">Methanoplanus endosymbiosus</name>
    <dbReference type="NCBI Taxonomy" id="33865"/>
    <lineage>
        <taxon>Archaea</taxon>
        <taxon>Methanobacteriati</taxon>
        <taxon>Methanobacteriota</taxon>
        <taxon>Stenosarchaea group</taxon>
        <taxon>Methanomicrobia</taxon>
        <taxon>Methanomicrobiales</taxon>
        <taxon>Methanomicrobiaceae</taxon>
        <taxon>Methanoplanus</taxon>
    </lineage>
</organism>
<dbReference type="Gene3D" id="3.40.50.1010">
    <property type="entry name" value="5'-nuclease"/>
    <property type="match status" value="1"/>
</dbReference>
<dbReference type="PANTHER" id="PTHR12814:SF2">
    <property type="entry name" value="RNA-BINDING PROTEIN NOB1"/>
    <property type="match status" value="1"/>
</dbReference>
<evidence type="ECO:0000256" key="2">
    <source>
        <dbReference type="ARBA" id="ARBA00022723"/>
    </source>
</evidence>
<evidence type="ECO:0000313" key="5">
    <source>
        <dbReference type="EMBL" id="UUX91118.1"/>
    </source>
</evidence>
<evidence type="ECO:0000256" key="3">
    <source>
        <dbReference type="ARBA" id="ARBA00022801"/>
    </source>
</evidence>
<dbReference type="GO" id="GO:0004521">
    <property type="term" value="F:RNA endonuclease activity"/>
    <property type="evidence" value="ECO:0007669"/>
    <property type="project" value="TreeGrafter"/>
</dbReference>
<dbReference type="RefSeq" id="WP_257741269.1">
    <property type="nucleotide sequence ID" value="NZ_CP096115.1"/>
</dbReference>
<dbReference type="KEGG" id="mend:L6E24_06910"/>
<protein>
    <submittedName>
        <fullName evidence="5">NOB1 family endonuclease</fullName>
    </submittedName>
</protein>
<keyword evidence="1" id="KW-0540">Nuclease</keyword>
<dbReference type="InterPro" id="IPR033411">
    <property type="entry name" value="Ribonuclease_PIN"/>
</dbReference>
<dbReference type="Proteomes" id="UP001060368">
    <property type="component" value="Chromosome"/>
</dbReference>
<dbReference type="GO" id="GO:0030688">
    <property type="term" value="C:preribosome, small subunit precursor"/>
    <property type="evidence" value="ECO:0007669"/>
    <property type="project" value="TreeGrafter"/>
</dbReference>
<feature type="domain" description="Ribonuclease PIN" evidence="4">
    <location>
        <begin position="2"/>
        <end position="85"/>
    </location>
</feature>
<gene>
    <name evidence="5" type="ORF">L6E24_06910</name>
</gene>
<dbReference type="CDD" id="cd09876">
    <property type="entry name" value="PIN_Nob1-like"/>
    <property type="match status" value="1"/>
</dbReference>
<evidence type="ECO:0000259" key="4">
    <source>
        <dbReference type="Pfam" id="PF17146"/>
    </source>
</evidence>
<keyword evidence="5" id="KW-0255">Endonuclease</keyword>
<keyword evidence="3" id="KW-0378">Hydrolase</keyword>
<dbReference type="EMBL" id="CP096115">
    <property type="protein sequence ID" value="UUX91118.1"/>
    <property type="molecule type" value="Genomic_DNA"/>
</dbReference>
<dbReference type="InterPro" id="IPR029060">
    <property type="entry name" value="PIN-like_dom_sf"/>
</dbReference>
<dbReference type="GO" id="GO:0030490">
    <property type="term" value="P:maturation of SSU-rRNA"/>
    <property type="evidence" value="ECO:0007669"/>
    <property type="project" value="TreeGrafter"/>
</dbReference>
<dbReference type="Gene3D" id="2.20.28.10">
    <property type="match status" value="1"/>
</dbReference>
<accession>A0A9E7PJJ5</accession>
<dbReference type="SUPFAM" id="SSF88723">
    <property type="entry name" value="PIN domain-like"/>
    <property type="match status" value="1"/>
</dbReference>
<dbReference type="GO" id="GO:0016787">
    <property type="term" value="F:hydrolase activity"/>
    <property type="evidence" value="ECO:0007669"/>
    <property type="project" value="UniProtKB-KW"/>
</dbReference>
<proteinExistence type="predicted"/>
<keyword evidence="2" id="KW-0479">Metal-binding</keyword>
<reference evidence="5" key="1">
    <citation type="submission" date="2022-04" db="EMBL/GenBank/DDBJ databases">
        <title>Complete genome of Methanoplanus endosymbiosus DSM 3599.</title>
        <authorList>
            <person name="Chen S.-C."/>
            <person name="You Y.-T."/>
            <person name="Zhou Y.-Z."/>
            <person name="Lai M.-C."/>
        </authorList>
    </citation>
    <scope>NUCLEOTIDE SEQUENCE</scope>
    <source>
        <strain evidence="5">DSM 3599</strain>
    </source>
</reference>
<dbReference type="GO" id="GO:0046872">
    <property type="term" value="F:metal ion binding"/>
    <property type="evidence" value="ECO:0007669"/>
    <property type="project" value="UniProtKB-KW"/>
</dbReference>
<keyword evidence="6" id="KW-1185">Reference proteome</keyword>
<dbReference type="InterPro" id="IPR039907">
    <property type="entry name" value="NOB1"/>
</dbReference>
<evidence type="ECO:0000256" key="1">
    <source>
        <dbReference type="ARBA" id="ARBA00022722"/>
    </source>
</evidence>
<dbReference type="AlphaFoldDB" id="A0A9E7PJJ5"/>
<sequence>MIILDSSFFFTDIPLNERAMIPPSVLCELKDFRSKCRFDTLSQNMVSVESPSAESLALARKGAEKTKDITVLSETDLDVIALAIEKKAELATDDFAVSNTAQYLGIQVNPIQQRRPKLRKWKYRCIGCGRYAKDAGICDVCGSEIKRKLK</sequence>
<dbReference type="GeneID" id="74307415"/>